<dbReference type="InterPro" id="IPR044068">
    <property type="entry name" value="CB"/>
</dbReference>
<dbReference type="PROSITE" id="PS51898">
    <property type="entry name" value="TYR_RECOMBINASE"/>
    <property type="match status" value="1"/>
</dbReference>
<feature type="domain" description="Core-binding (CB)" evidence="6">
    <location>
        <begin position="19"/>
        <end position="126"/>
    </location>
</feature>
<dbReference type="AlphaFoldDB" id="A0A9D1LV83"/>
<dbReference type="InterPro" id="IPR002104">
    <property type="entry name" value="Integrase_catalytic"/>
</dbReference>
<comment type="similarity">
    <text evidence="1">Belongs to the 'phage' integrase family.</text>
</comment>
<evidence type="ECO:0000256" key="4">
    <source>
        <dbReference type="PROSITE-ProRule" id="PRU01248"/>
    </source>
</evidence>
<dbReference type="Pfam" id="PF00589">
    <property type="entry name" value="Phage_integrase"/>
    <property type="match status" value="1"/>
</dbReference>
<proteinExistence type="inferred from homology"/>
<dbReference type="Proteomes" id="UP000824111">
    <property type="component" value="Unassembled WGS sequence"/>
</dbReference>
<dbReference type="Gene3D" id="1.10.443.10">
    <property type="entry name" value="Intergrase catalytic core"/>
    <property type="match status" value="1"/>
</dbReference>
<evidence type="ECO:0000256" key="2">
    <source>
        <dbReference type="ARBA" id="ARBA00023125"/>
    </source>
</evidence>
<keyword evidence="3" id="KW-0233">DNA recombination</keyword>
<dbReference type="Gene3D" id="1.10.150.130">
    <property type="match status" value="1"/>
</dbReference>
<dbReference type="InterPro" id="IPR050090">
    <property type="entry name" value="Tyrosine_recombinase_XerCD"/>
</dbReference>
<evidence type="ECO:0000259" key="5">
    <source>
        <dbReference type="PROSITE" id="PS51898"/>
    </source>
</evidence>
<evidence type="ECO:0000256" key="3">
    <source>
        <dbReference type="ARBA" id="ARBA00023172"/>
    </source>
</evidence>
<dbReference type="SUPFAM" id="SSF56349">
    <property type="entry name" value="DNA breaking-rejoining enzymes"/>
    <property type="match status" value="1"/>
</dbReference>
<dbReference type="EMBL" id="DVND01000128">
    <property type="protein sequence ID" value="HIU48673.1"/>
    <property type="molecule type" value="Genomic_DNA"/>
</dbReference>
<dbReference type="InterPro" id="IPR013762">
    <property type="entry name" value="Integrase-like_cat_sf"/>
</dbReference>
<evidence type="ECO:0000313" key="8">
    <source>
        <dbReference type="Proteomes" id="UP000824111"/>
    </source>
</evidence>
<reference evidence="7" key="2">
    <citation type="journal article" date="2021" name="PeerJ">
        <title>Extensive microbial diversity within the chicken gut microbiome revealed by metagenomics and culture.</title>
        <authorList>
            <person name="Gilroy R."/>
            <person name="Ravi A."/>
            <person name="Getino M."/>
            <person name="Pursley I."/>
            <person name="Horton D.L."/>
            <person name="Alikhan N.F."/>
            <person name="Baker D."/>
            <person name="Gharbi K."/>
            <person name="Hall N."/>
            <person name="Watson M."/>
            <person name="Adriaenssens E.M."/>
            <person name="Foster-Nyarko E."/>
            <person name="Jarju S."/>
            <person name="Secka A."/>
            <person name="Antonio M."/>
            <person name="Oren A."/>
            <person name="Chaudhuri R.R."/>
            <person name="La Ragione R."/>
            <person name="Hildebrand F."/>
            <person name="Pallen M.J."/>
        </authorList>
    </citation>
    <scope>NUCLEOTIDE SEQUENCE</scope>
    <source>
        <strain evidence="7">ChiSjej4B22-9803</strain>
    </source>
</reference>
<dbReference type="PROSITE" id="PS51900">
    <property type="entry name" value="CB"/>
    <property type="match status" value="1"/>
</dbReference>
<evidence type="ECO:0000256" key="1">
    <source>
        <dbReference type="ARBA" id="ARBA00008857"/>
    </source>
</evidence>
<comment type="caution">
    <text evidence="7">The sequence shown here is derived from an EMBL/GenBank/DDBJ whole genome shotgun (WGS) entry which is preliminary data.</text>
</comment>
<dbReference type="GO" id="GO:0015074">
    <property type="term" value="P:DNA integration"/>
    <property type="evidence" value="ECO:0007669"/>
    <property type="project" value="InterPro"/>
</dbReference>
<keyword evidence="2 4" id="KW-0238">DNA-binding</keyword>
<dbReference type="GO" id="GO:0006310">
    <property type="term" value="P:DNA recombination"/>
    <property type="evidence" value="ECO:0007669"/>
    <property type="project" value="UniProtKB-KW"/>
</dbReference>
<dbReference type="PANTHER" id="PTHR30349:SF41">
    <property type="entry name" value="INTEGRASE_RECOMBINASE PROTEIN MJ0367-RELATED"/>
    <property type="match status" value="1"/>
</dbReference>
<accession>A0A9D1LV83</accession>
<dbReference type="GO" id="GO:0003677">
    <property type="term" value="F:DNA binding"/>
    <property type="evidence" value="ECO:0007669"/>
    <property type="project" value="UniProtKB-UniRule"/>
</dbReference>
<reference evidence="7" key="1">
    <citation type="submission" date="2020-10" db="EMBL/GenBank/DDBJ databases">
        <authorList>
            <person name="Gilroy R."/>
        </authorList>
    </citation>
    <scope>NUCLEOTIDE SEQUENCE</scope>
    <source>
        <strain evidence="7">ChiSjej4B22-9803</strain>
    </source>
</reference>
<organism evidence="7 8">
    <name type="scientific">Candidatus Avimonoglobus intestinipullorum</name>
    <dbReference type="NCBI Taxonomy" id="2840699"/>
    <lineage>
        <taxon>Bacteria</taxon>
        <taxon>Bacillati</taxon>
        <taxon>Bacillota</taxon>
        <taxon>Clostridia</taxon>
        <taxon>Eubacteriales</taxon>
        <taxon>Candidatus Avimonoglobus</taxon>
    </lineage>
</organism>
<sequence length="364" mass="42232">MDKNRKPSALRAYTDELPRYVSAYILEYYNGESINTQIGYCIDIRVFLRYLKAAVFPEVERIKDITTAHLDRVTASDLISFKAYLREYEAETVTPTGRRVMRVYRNSPYGVNRKMSAVRGLFIYLYKTDQLRQNVTDKIDFAKLHQKIKKPLTTQETVRLIDVIYHGENYYEGRFLTEYKNRRLRDIAIFTTYLGTGIRVSELVNLNVEDLDRDTQSFIVTRKGGDEQEIFMPLQVENAICAYLGYTDEDGNPLPRDTKTRETGPLFLSRSGNRMTAAGVEKLLKNYCLAAGITHPDKTRPHALRRTFACRLLEDGVDIKMVAELMGHKNIEVTHRYYAQYSAKARREVMRNLEVLPKEKSNED</sequence>
<feature type="domain" description="Tyr recombinase" evidence="5">
    <location>
        <begin position="147"/>
        <end position="351"/>
    </location>
</feature>
<evidence type="ECO:0000313" key="7">
    <source>
        <dbReference type="EMBL" id="HIU48673.1"/>
    </source>
</evidence>
<gene>
    <name evidence="7" type="ORF">IAB04_04870</name>
</gene>
<dbReference type="InterPro" id="IPR011010">
    <property type="entry name" value="DNA_brk_join_enz"/>
</dbReference>
<protein>
    <submittedName>
        <fullName evidence="7">Tyrosine-type recombinase/integrase</fullName>
    </submittedName>
</protein>
<evidence type="ECO:0000259" key="6">
    <source>
        <dbReference type="PROSITE" id="PS51900"/>
    </source>
</evidence>
<name>A0A9D1LV83_9FIRM</name>
<dbReference type="InterPro" id="IPR010998">
    <property type="entry name" value="Integrase_recombinase_N"/>
</dbReference>
<dbReference type="PANTHER" id="PTHR30349">
    <property type="entry name" value="PHAGE INTEGRASE-RELATED"/>
    <property type="match status" value="1"/>
</dbReference>